<organism evidence="7 8">
    <name type="scientific">Effrenium voratum</name>
    <dbReference type="NCBI Taxonomy" id="2562239"/>
    <lineage>
        <taxon>Eukaryota</taxon>
        <taxon>Sar</taxon>
        <taxon>Alveolata</taxon>
        <taxon>Dinophyceae</taxon>
        <taxon>Suessiales</taxon>
        <taxon>Symbiodiniaceae</taxon>
        <taxon>Effrenium</taxon>
    </lineage>
</organism>
<evidence type="ECO:0000256" key="4">
    <source>
        <dbReference type="RuleBase" id="RU003694"/>
    </source>
</evidence>
<dbReference type="GO" id="GO:0006633">
    <property type="term" value="P:fatty acid biosynthetic process"/>
    <property type="evidence" value="ECO:0007669"/>
    <property type="project" value="TreeGrafter"/>
</dbReference>
<dbReference type="Gene3D" id="2.60.120.620">
    <property type="entry name" value="q2cbj1_9rhob like domain"/>
    <property type="match status" value="1"/>
</dbReference>
<keyword evidence="8" id="KW-1185">Reference proteome</keyword>
<dbReference type="PROSITE" id="PS50088">
    <property type="entry name" value="ANK_REPEAT"/>
    <property type="match status" value="2"/>
</dbReference>
<dbReference type="InterPro" id="IPR050091">
    <property type="entry name" value="PKS_NRPS_Biosynth_Enz"/>
</dbReference>
<dbReference type="Gene3D" id="1.25.40.20">
    <property type="entry name" value="Ankyrin repeat-containing domain"/>
    <property type="match status" value="1"/>
</dbReference>
<evidence type="ECO:0000313" key="7">
    <source>
        <dbReference type="EMBL" id="CAJ1377990.1"/>
    </source>
</evidence>
<dbReference type="SMART" id="SM00825">
    <property type="entry name" value="PKS_KS"/>
    <property type="match status" value="1"/>
</dbReference>
<name>A0AA36HZ10_9DINO</name>
<feature type="region of interest" description="Disordered" evidence="5">
    <location>
        <begin position="2398"/>
        <end position="2612"/>
    </location>
</feature>
<dbReference type="EMBL" id="CAUJNA010000505">
    <property type="protein sequence ID" value="CAJ1377990.1"/>
    <property type="molecule type" value="Genomic_DNA"/>
</dbReference>
<feature type="repeat" description="ANK" evidence="3">
    <location>
        <begin position="1778"/>
        <end position="1810"/>
    </location>
</feature>
<proteinExistence type="inferred from homology"/>
<sequence>MSHGKPGGYRPEPDEMLSPWTIHGMELNLLGALSGVCIGRLAVEVRQVLHGLASGITSLLPVPPHSWAVMERTAPFAAPMAAMCFHISSCAVLSPYVVISLTELLQEAQLHRRLLVPMLAESCGRKCRRFVRRLAGQAGAEDDEELIWFAEDGEVDEEVPPDLPSSSVITQRVLFERLARAFLALLWGAPGASLVELHGLPEEVPAKDLLLPGSDQDLTENLRPNGWQGQVVQYQKDGKVVVETFRGLRVVVEPENLKDFAPSHPERGGFHVAWPPEGNMESLAGFTASAVDALAKEGYCVIQLPLSDETTSEAAVEVKCGRYRWKRLRREFEPAYLGKHQKCKTAWLEEMVEEKPSMDSPLDLLDLYLARLTQFLLPVAPFALDFVPHSRTSGMLRVPASAAETGLAEAVSDEDIAKGLVDEHVDFLRRRKLCMFLIADGSGGELSLYPKDGDQVTLSAEPGKLVVFRHDRMSYTYRPESEDDLVLQAWVLTAPAQFQFAMMDGDQKSKDELYGLVSGPNTPEGRRVCVFGVGLNLPGAAFEHLDNYWCAVSMGTDGYTKAPIERFDIDAYTRTGENWSPGWTYTIHGGYCKDIFSFDNDFFGVPEPEAWLLAPASRQLLERSYEALFNTGLRRKDVRGKKMGVYIGHSGDDWSVDPRFTAGGTDAHKYAYQARKWSCIAGRIAYTLGLQGPQALLDTACSSALVAYGVGHTALRQALPDQGPAGANSGITEALMGGANLIPGPGNYVNLCGPHMLSVAGRCFTFDMSADGFERGEGSSCFYARSEESVPRDALATVIGACLNQDGRSASMTAPNGPSQQECLRGSMREAGLTANQITCSELHGTGTALGDPIEVGALKGVMQNRKAPIMQTSAKSHIGHLEANAGQAGIIKCMIMCNSCAGTPNCHLFSLNPHLDVNGYPTVFNTELAEYGDQSGYSGVSSFGFGGANARADVFAIASRGPRKSGKVSLEKVDYVVVTCPFDEGPMHYTDGREVPTSGTRIFRNRGRYHCDSIRDEFDTYDYNSSLYEGKYQMSPAEEVAGDKPDTGISILGSWDGFKDAVEMTPGEDDDSWSCLVKLGETRYERFQFRLSTQFDAVIHPYVNNGSMMTRVVGPQTAGEDKFWLIDGRDEEVPTGTIFRVTLHWGLRLQVTWKRLDSMLTSGQIVADRAVIGSKARHRYFVVGSWTSWTCLEMNPDSKSPFLFETYCRIGISGSETFRFVRDQDANQSIYPAKPATNSEASEVPVRGPDELCNDKSWRISGRQGDQLRIQLKIVDAMITVSVSGVTKADSGWSASGMTGPARHSYWVLGSFNNWTPEQMLPGERPGAFVLRGIAGPCRQQERFTIIVDEDPDLVMYPDAPGSGVPPGTAIVKGPGRAEDRDFLLTCLKEGTEFEIWLDLAARDKRKVVDVRWLSEHVDVPSMPGASKRGATLRLLRCILCEIRIVLCPITGQFFVKPAVLHGSVFEERAARRWVASTGRHPIWRGIECRLDDLRPASEVEALCRRLAASKGWVRCCAAGAELKAVLTVPGPADIEGGGTYGKTISMAGSGGRPIIQPFEGYGADASKSKGKRGGISADKEFLQKVGLGVAGVWLLGWLLMGWDLLWPLYLVGDMLGGIWSYPPFSWFSWLFSGWFSRGAPLLNQGQPVEEATLPQSQVSQYVDSYVQQYGDAALIFSTHDGYPQIVRELLTNDDLGYRDLIDARDDSGNTALIYASAKGFRQCTAALLRAGADPELPNEGNGGRTPLMEAAGAGYKDIVQALRMMPNISVDIADDHGNTALHYAAYHGHLPVVLELLKSNPNKDLKNIYGHTAASYAASNKFKGVADVLNRADPVRSQRRAKEKEKADEEAQKAIEDKIKEHLSSLKSKEEKKRVKGKAEDLHEKDGEAQPVPAAPQPAVPQRAHPRSTPPKREDGQLQPQPASRSASTVIKAIDPPDVWAGDVQSPARTLVKAIHSSGISAINSPHSGAGAEHDQELKHQIGSLRKDLHVVRENVDAQLQHPEEQRLANVLRTRMNSLCSELADCGIEALHLCANLGHRSSEAAVLRSRSAPGGHVWRQASQANAPMPCAFGCPGTYPIARMATSPPLAFAFNPNAGSPSPRLARASAEPVTNSVFRSFSQPREYQHSRAQSGTSDMRQPSAQLPLQPPSPVNVLTAAASTSSLGSSFLRPLVLPMGATVMTKGSLGGPLSPKETLTRPRAPSPGPPGPLLSRFERDAITCDSCGTSGNRLADEMDMARPEKLAEEERKEKVLNEVCKMAGRRAGKLKERLMAATAKVRSRSTSIGPSKKQAMDPVREGSPFGNPAQWHKPGRIPSYMKESGGWSPRRPSRHWTSENLVPGSPDFEPSTESARDGVSAAERKALEEQLTKLRRHHEEAELKSQKKIVELLEKQAEQQRGLDEAKDKHREYQLNHTELQMKVEELESKHRSSLLRAEEEADRASSIAEKHSEAKLELERHRQRADALEKERDQHAEAAKRHQEHAQKAHQEVSDQLTKLEAHQKEMSSLRDQLQKAHEEKRKEEDRIRQMEEELTRLRGGAASPAPVPPAPVPVTEAPTEAPATEAPAPEAPAPEASAPAPAERTEAQAEPVPDAPETPAAAEGSKPIES</sequence>
<evidence type="ECO:0000259" key="6">
    <source>
        <dbReference type="PROSITE" id="PS52004"/>
    </source>
</evidence>
<feature type="compositionally biased region" description="Basic and acidic residues" evidence="5">
    <location>
        <begin position="1862"/>
        <end position="1890"/>
    </location>
</feature>
<dbReference type="Proteomes" id="UP001178507">
    <property type="component" value="Unassembled WGS sequence"/>
</dbReference>
<reference evidence="7" key="1">
    <citation type="submission" date="2023-08" db="EMBL/GenBank/DDBJ databases">
        <authorList>
            <person name="Chen Y."/>
            <person name="Shah S."/>
            <person name="Dougan E. K."/>
            <person name="Thang M."/>
            <person name="Chan C."/>
        </authorList>
    </citation>
    <scope>NUCLEOTIDE SEQUENCE</scope>
</reference>
<dbReference type="GO" id="GO:0004312">
    <property type="term" value="F:fatty acid synthase activity"/>
    <property type="evidence" value="ECO:0007669"/>
    <property type="project" value="TreeGrafter"/>
</dbReference>
<dbReference type="InterPro" id="IPR020841">
    <property type="entry name" value="PKS_Beta-ketoAc_synthase_dom"/>
</dbReference>
<dbReference type="CDD" id="cd00833">
    <property type="entry name" value="PKS"/>
    <property type="match status" value="1"/>
</dbReference>
<keyword evidence="1" id="KW-0596">Phosphopantetheine</keyword>
<dbReference type="NCBIfam" id="TIGR04556">
    <property type="entry name" value="PKS_assoc"/>
    <property type="match status" value="1"/>
</dbReference>
<dbReference type="InterPro" id="IPR030834">
    <property type="entry name" value="PKS_assoc_dom"/>
</dbReference>
<feature type="region of interest" description="Disordered" evidence="5">
    <location>
        <begin position="2118"/>
        <end position="2152"/>
    </location>
</feature>
<feature type="region of interest" description="Disordered" evidence="5">
    <location>
        <begin position="2187"/>
        <end position="2216"/>
    </location>
</feature>
<dbReference type="SUPFAM" id="SSF53901">
    <property type="entry name" value="Thiolase-like"/>
    <property type="match status" value="1"/>
</dbReference>
<feature type="region of interest" description="Disordered" evidence="5">
    <location>
        <begin position="1862"/>
        <end position="1932"/>
    </location>
</feature>
<dbReference type="InterPro" id="IPR036770">
    <property type="entry name" value="Ankyrin_rpt-contain_sf"/>
</dbReference>
<evidence type="ECO:0000256" key="1">
    <source>
        <dbReference type="ARBA" id="ARBA00022450"/>
    </source>
</evidence>
<feature type="domain" description="Ketosynthase family 3 (KS3)" evidence="6">
    <location>
        <begin position="525"/>
        <end position="957"/>
    </location>
</feature>
<feature type="compositionally biased region" description="Basic and acidic residues" evidence="5">
    <location>
        <begin position="2398"/>
        <end position="2431"/>
    </location>
</feature>
<feature type="compositionally biased region" description="Polar residues" evidence="5">
    <location>
        <begin position="1920"/>
        <end position="1931"/>
    </location>
</feature>
<evidence type="ECO:0000256" key="2">
    <source>
        <dbReference type="ARBA" id="ARBA00022553"/>
    </source>
</evidence>
<dbReference type="Pfam" id="PF12796">
    <property type="entry name" value="Ank_2"/>
    <property type="match status" value="1"/>
</dbReference>
<evidence type="ECO:0000256" key="3">
    <source>
        <dbReference type="PROSITE-ProRule" id="PRU00023"/>
    </source>
</evidence>
<dbReference type="PROSITE" id="PS52004">
    <property type="entry name" value="KS3_2"/>
    <property type="match status" value="1"/>
</dbReference>
<evidence type="ECO:0000256" key="5">
    <source>
        <dbReference type="SAM" id="MobiDB-lite"/>
    </source>
</evidence>
<dbReference type="SMART" id="SM00248">
    <property type="entry name" value="ANK"/>
    <property type="match status" value="5"/>
</dbReference>
<dbReference type="PROSITE" id="PS50297">
    <property type="entry name" value="ANK_REP_REGION"/>
    <property type="match status" value="1"/>
</dbReference>
<keyword evidence="3" id="KW-0040">ANK repeat</keyword>
<dbReference type="SUPFAM" id="SSF48403">
    <property type="entry name" value="Ankyrin repeat"/>
    <property type="match status" value="1"/>
</dbReference>
<dbReference type="InterPro" id="IPR014030">
    <property type="entry name" value="Ketoacyl_synth_N"/>
</dbReference>
<feature type="region of interest" description="Disordered" evidence="5">
    <location>
        <begin position="2280"/>
        <end position="2363"/>
    </location>
</feature>
<comment type="similarity">
    <text evidence="4">Belongs to the thiolase-like superfamily. Beta-ketoacyl-ACP synthases family.</text>
</comment>
<dbReference type="Pfam" id="PF00109">
    <property type="entry name" value="ketoacyl-synt"/>
    <property type="match status" value="1"/>
</dbReference>
<protein>
    <recommendedName>
        <fullName evidence="6">Ketosynthase family 3 (KS3) domain-containing protein</fullName>
    </recommendedName>
</protein>
<feature type="compositionally biased region" description="Low complexity" evidence="5">
    <location>
        <begin position="2555"/>
        <end position="2584"/>
    </location>
</feature>
<accession>A0AA36HZ10</accession>
<dbReference type="PANTHER" id="PTHR43775">
    <property type="entry name" value="FATTY ACID SYNTHASE"/>
    <property type="match status" value="1"/>
</dbReference>
<dbReference type="Gene3D" id="3.40.47.10">
    <property type="match status" value="1"/>
</dbReference>
<keyword evidence="4" id="KW-0808">Transferase</keyword>
<dbReference type="InterPro" id="IPR002110">
    <property type="entry name" value="Ankyrin_rpt"/>
</dbReference>
<evidence type="ECO:0000313" key="8">
    <source>
        <dbReference type="Proteomes" id="UP001178507"/>
    </source>
</evidence>
<dbReference type="Pfam" id="PF02801">
    <property type="entry name" value="Ketoacyl-synt_C"/>
    <property type="match status" value="1"/>
</dbReference>
<dbReference type="InterPro" id="IPR016039">
    <property type="entry name" value="Thiolase-like"/>
</dbReference>
<feature type="repeat" description="ANK" evidence="3">
    <location>
        <begin position="1709"/>
        <end position="1741"/>
    </location>
</feature>
<comment type="caution">
    <text evidence="7">The sequence shown here is derived from an EMBL/GenBank/DDBJ whole genome shotgun (WGS) entry which is preliminary data.</text>
</comment>
<dbReference type="InterPro" id="IPR014031">
    <property type="entry name" value="Ketoacyl_synth_C"/>
</dbReference>
<feature type="compositionally biased region" description="Basic and acidic residues" evidence="5">
    <location>
        <begin position="2449"/>
        <end position="2538"/>
    </location>
</feature>
<feature type="compositionally biased region" description="Polar residues" evidence="5">
    <location>
        <begin position="2118"/>
        <end position="2141"/>
    </location>
</feature>
<gene>
    <name evidence="7" type="ORF">EVOR1521_LOCUS6663</name>
</gene>
<dbReference type="PANTHER" id="PTHR43775:SF37">
    <property type="entry name" value="SI:DKEY-61P9.11"/>
    <property type="match status" value="1"/>
</dbReference>
<keyword evidence="2" id="KW-0597">Phosphoprotein</keyword>